<dbReference type="PANTHER" id="PTHR10890">
    <property type="entry name" value="CYSTEINYL-TRNA SYNTHETASE"/>
    <property type="match status" value="1"/>
</dbReference>
<keyword evidence="8" id="KW-1185">Reference proteome</keyword>
<dbReference type="InterPro" id="IPR032678">
    <property type="entry name" value="tRNA-synt_1_cat_dom"/>
</dbReference>
<dbReference type="AlphaFoldDB" id="A0A7W0C9L5"/>
<dbReference type="PRINTS" id="PR00983">
    <property type="entry name" value="TRNASYNTHCYS"/>
</dbReference>
<gene>
    <name evidence="7" type="ORF">HNR65_002031</name>
</gene>
<dbReference type="InterPro" id="IPR014729">
    <property type="entry name" value="Rossmann-like_a/b/a_fold"/>
</dbReference>
<evidence type="ECO:0000313" key="7">
    <source>
        <dbReference type="EMBL" id="MBA2881700.1"/>
    </source>
</evidence>
<dbReference type="RefSeq" id="WP_181551362.1">
    <property type="nucleotide sequence ID" value="NZ_JACDUS010000005.1"/>
</dbReference>
<keyword evidence="3 7" id="KW-0436">Ligase</keyword>
<evidence type="ECO:0000256" key="4">
    <source>
        <dbReference type="ARBA" id="ARBA00022741"/>
    </source>
</evidence>
<accession>A0A7W0C9L5</accession>
<organism evidence="7 8">
    <name type="scientific">Desulfosalsimonas propionicica</name>
    <dbReference type="NCBI Taxonomy" id="332175"/>
    <lineage>
        <taxon>Bacteria</taxon>
        <taxon>Pseudomonadati</taxon>
        <taxon>Thermodesulfobacteriota</taxon>
        <taxon>Desulfobacteria</taxon>
        <taxon>Desulfobacterales</taxon>
        <taxon>Desulfosalsimonadaceae</taxon>
        <taxon>Desulfosalsimonas</taxon>
    </lineage>
</organism>
<dbReference type="SUPFAM" id="SSF52374">
    <property type="entry name" value="Nucleotidylyl transferase"/>
    <property type="match status" value="1"/>
</dbReference>
<dbReference type="GO" id="GO:0006423">
    <property type="term" value="P:cysteinyl-tRNA aminoacylation"/>
    <property type="evidence" value="ECO:0007669"/>
    <property type="project" value="TreeGrafter"/>
</dbReference>
<keyword evidence="5" id="KW-0067">ATP-binding</keyword>
<evidence type="ECO:0000256" key="2">
    <source>
        <dbReference type="ARBA" id="ARBA00011245"/>
    </source>
</evidence>
<comment type="similarity">
    <text evidence="1">Belongs to the class-I aminoacyl-tRNA synthetase family.</text>
</comment>
<dbReference type="PANTHER" id="PTHR10890:SF3">
    <property type="entry name" value="CYSTEINE--TRNA LIGASE, CYTOPLASMIC"/>
    <property type="match status" value="1"/>
</dbReference>
<evidence type="ECO:0000259" key="6">
    <source>
        <dbReference type="Pfam" id="PF01406"/>
    </source>
</evidence>
<evidence type="ECO:0000256" key="1">
    <source>
        <dbReference type="ARBA" id="ARBA00005594"/>
    </source>
</evidence>
<evidence type="ECO:0000256" key="5">
    <source>
        <dbReference type="ARBA" id="ARBA00022840"/>
    </source>
</evidence>
<name>A0A7W0C9L5_9BACT</name>
<comment type="caution">
    <text evidence="7">The sequence shown here is derived from an EMBL/GenBank/DDBJ whole genome shotgun (WGS) entry which is preliminary data.</text>
</comment>
<evidence type="ECO:0000313" key="8">
    <source>
        <dbReference type="Proteomes" id="UP000525298"/>
    </source>
</evidence>
<keyword evidence="4" id="KW-0547">Nucleotide-binding</keyword>
<dbReference type="EMBL" id="JACDUS010000005">
    <property type="protein sequence ID" value="MBA2881700.1"/>
    <property type="molecule type" value="Genomic_DNA"/>
</dbReference>
<dbReference type="GO" id="GO:0004817">
    <property type="term" value="F:cysteine-tRNA ligase activity"/>
    <property type="evidence" value="ECO:0007669"/>
    <property type="project" value="UniProtKB-EC"/>
</dbReference>
<proteinExistence type="inferred from homology"/>
<dbReference type="Gene3D" id="1.20.120.640">
    <property type="entry name" value="Anticodon-binding domain of a subclass of class I aminoacyl-tRNA synthetases"/>
    <property type="match status" value="1"/>
</dbReference>
<comment type="subunit">
    <text evidence="2">Monomer.</text>
</comment>
<dbReference type="EC" id="6.1.1.16" evidence="7"/>
<dbReference type="InterPro" id="IPR024909">
    <property type="entry name" value="Cys-tRNA/MSH_ligase"/>
</dbReference>
<evidence type="ECO:0000256" key="3">
    <source>
        <dbReference type="ARBA" id="ARBA00022598"/>
    </source>
</evidence>
<dbReference type="Gene3D" id="3.40.50.620">
    <property type="entry name" value="HUPs"/>
    <property type="match status" value="1"/>
</dbReference>
<dbReference type="Pfam" id="PF01406">
    <property type="entry name" value="tRNA-synt_1e"/>
    <property type="match status" value="1"/>
</dbReference>
<keyword evidence="7" id="KW-0030">Aminoacyl-tRNA synthetase</keyword>
<dbReference type="Proteomes" id="UP000525298">
    <property type="component" value="Unassembled WGS sequence"/>
</dbReference>
<dbReference type="GO" id="GO:0005737">
    <property type="term" value="C:cytoplasm"/>
    <property type="evidence" value="ECO:0007669"/>
    <property type="project" value="TreeGrafter"/>
</dbReference>
<protein>
    <submittedName>
        <fullName evidence="7">Cysteinyl-tRNA synthetase</fullName>
        <ecNumber evidence="7">6.1.1.16</ecNumber>
    </submittedName>
</protein>
<dbReference type="GO" id="GO:0005524">
    <property type="term" value="F:ATP binding"/>
    <property type="evidence" value="ECO:0007669"/>
    <property type="project" value="UniProtKB-KW"/>
</dbReference>
<feature type="domain" description="tRNA synthetases class I catalytic" evidence="6">
    <location>
        <begin position="24"/>
        <end position="322"/>
    </location>
</feature>
<reference evidence="7 8" key="1">
    <citation type="submission" date="2020-07" db="EMBL/GenBank/DDBJ databases">
        <title>Genomic Encyclopedia of Type Strains, Phase IV (KMG-IV): sequencing the most valuable type-strain genomes for metagenomic binning, comparative biology and taxonomic classification.</title>
        <authorList>
            <person name="Goeker M."/>
        </authorList>
    </citation>
    <scope>NUCLEOTIDE SEQUENCE [LARGE SCALE GENOMIC DNA]</scope>
    <source>
        <strain evidence="7 8">DSM 17721</strain>
    </source>
</reference>
<sequence length="416" mass="47965">MAEHLYLQNTMTGRKQRFDPRHGDKEVKLFTCGPSIYNWPHIGNYRTFLFEDILQRYLQYQGYTVNRLINFTDMEDKAIFRANELGISLGELTGSVANRFLEDCRQLNIGLPETIARSTTCVDQAVFLIQRLLENSTAYFHKSDVFFDPLKFKGFGRLYGLDMSRWPARKMRFRKDTYPGQRWNLGDFILWKAWRKSDGDIFWQTPLGKGRPAWNVQDPAMITEHLGYELDICCGGIDNIYRHHDYNIAVVEGVSGKTLAPFWLHAGHVRIQGAKMSKSRGNIVYVTDLHNQGYHPRHIRFFLINGRYRDNLNMTRDQLDLARGRVETFREMAARLTAQTKFAAASDPEARTLVRDLQTGFEKSMNDDLNVKDAFDSLYTTLSGLAEKAAAGHLAQKDAQTAHSRLRAIDRVLHLL</sequence>